<sequence>MKTRLESQNFLTLDGARGVGAMLVVLGHSAMFWPGFPTLPLVPLVDIFFILSGFVLAFAYEPRFDRGMSARQFLLARVVRLYPLYILGILMGTIVHLYAYYGDSPDTSLSDLLLNSAPAFFMVPWMDPNSEYIYAANVPAWTLFFELVINLVYILIYPYIRRTSGLLVVLAISIAMFLAMAFHYDTTDLGSRWTEFWGGFGRVSCTFFAGVLIYRLMGKPKETSSRRSLISIPLILLLVLYGFDVPEPLFLIRSIILVTLVGPILLWLYLIVQPPRWLSSTFATLGGMSYALYILHYPVYETVKRIAWKYPVIIETPALGSFIVLAVSMAISFVAWQWYDEPVRAKVNKWLKERRKRSAATNMTKAAEGATVSRSR</sequence>
<dbReference type="PANTHER" id="PTHR23028">
    <property type="entry name" value="ACETYLTRANSFERASE"/>
    <property type="match status" value="1"/>
</dbReference>
<reference evidence="3 4" key="1">
    <citation type="journal article" date="2014" name="Antonie Van Leeuwenhoek">
        <title>Hyphomonas beringensis sp. nov. and Hyphomonas chukchiensis sp. nov., isolated from surface seawater of the Bering Sea and Chukchi Sea.</title>
        <authorList>
            <person name="Li C."/>
            <person name="Lai Q."/>
            <person name="Li G."/>
            <person name="Dong C."/>
            <person name="Wang J."/>
            <person name="Liao Y."/>
            <person name="Shao Z."/>
        </authorList>
    </citation>
    <scope>NUCLEOTIDE SEQUENCE [LARGE SCALE GENOMIC DNA]</scope>
    <source>
        <strain evidence="3 4">MHS-3</strain>
    </source>
</reference>
<keyword evidence="3" id="KW-0012">Acyltransferase</keyword>
<evidence type="ECO:0000256" key="1">
    <source>
        <dbReference type="SAM" id="Phobius"/>
    </source>
</evidence>
<dbReference type="Proteomes" id="UP000027446">
    <property type="component" value="Unassembled WGS sequence"/>
</dbReference>
<evidence type="ECO:0000313" key="4">
    <source>
        <dbReference type="Proteomes" id="UP000027446"/>
    </source>
</evidence>
<feature type="transmembrane region" description="Helical" evidence="1">
    <location>
        <begin position="277"/>
        <end position="299"/>
    </location>
</feature>
<feature type="transmembrane region" description="Helical" evidence="1">
    <location>
        <begin position="250"/>
        <end position="270"/>
    </location>
</feature>
<feature type="domain" description="Acyltransferase 3" evidence="2">
    <location>
        <begin position="13"/>
        <end position="336"/>
    </location>
</feature>
<dbReference type="eggNOG" id="COG1835">
    <property type="taxonomic scope" value="Bacteria"/>
</dbReference>
<dbReference type="STRING" id="1280949.HAD_17491"/>
<dbReference type="AlphaFoldDB" id="A0A069E515"/>
<dbReference type="GO" id="GO:0016747">
    <property type="term" value="F:acyltransferase activity, transferring groups other than amino-acyl groups"/>
    <property type="evidence" value="ECO:0007669"/>
    <property type="project" value="InterPro"/>
</dbReference>
<feature type="transmembrane region" description="Helical" evidence="1">
    <location>
        <begin position="12"/>
        <end position="33"/>
    </location>
</feature>
<keyword evidence="1" id="KW-0472">Membrane</keyword>
<dbReference type="RefSeq" id="WP_035574155.1">
    <property type="nucleotide sequence ID" value="NZ_ARYH01000005.1"/>
</dbReference>
<dbReference type="Pfam" id="PF01757">
    <property type="entry name" value="Acyl_transf_3"/>
    <property type="match status" value="1"/>
</dbReference>
<keyword evidence="3" id="KW-0808">Transferase</keyword>
<feature type="transmembrane region" description="Helical" evidence="1">
    <location>
        <begin position="319"/>
        <end position="339"/>
    </location>
</feature>
<protein>
    <submittedName>
        <fullName evidence="3">Acyltransferase 3</fullName>
    </submittedName>
</protein>
<dbReference type="PATRIC" id="fig|1280949.3.peg.3546"/>
<keyword evidence="1" id="KW-1133">Transmembrane helix</keyword>
<evidence type="ECO:0000313" key="3">
    <source>
        <dbReference type="EMBL" id="KCZ82643.1"/>
    </source>
</evidence>
<feature type="transmembrane region" description="Helical" evidence="1">
    <location>
        <begin position="81"/>
        <end position="101"/>
    </location>
</feature>
<gene>
    <name evidence="3" type="ORF">HAD_17491</name>
</gene>
<feature type="transmembrane region" description="Helical" evidence="1">
    <location>
        <begin position="196"/>
        <end position="216"/>
    </location>
</feature>
<evidence type="ECO:0000259" key="2">
    <source>
        <dbReference type="Pfam" id="PF01757"/>
    </source>
</evidence>
<accession>A0A069E515</accession>
<dbReference type="InterPro" id="IPR002656">
    <property type="entry name" value="Acyl_transf_3_dom"/>
</dbReference>
<keyword evidence="4" id="KW-1185">Reference proteome</keyword>
<proteinExistence type="predicted"/>
<name>A0A069E515_9PROT</name>
<comment type="caution">
    <text evidence="3">The sequence shown here is derived from an EMBL/GenBank/DDBJ whole genome shotgun (WGS) entry which is preliminary data.</text>
</comment>
<dbReference type="InterPro" id="IPR050879">
    <property type="entry name" value="Acyltransferase_3"/>
</dbReference>
<dbReference type="PANTHER" id="PTHR23028:SF134">
    <property type="entry name" value="PUTATIVE (AFU_ORTHOLOGUE AFUA_4G08520)-RELATED"/>
    <property type="match status" value="1"/>
</dbReference>
<feature type="transmembrane region" description="Helical" evidence="1">
    <location>
        <begin position="164"/>
        <end position="184"/>
    </location>
</feature>
<feature type="transmembrane region" description="Helical" evidence="1">
    <location>
        <begin position="228"/>
        <end position="244"/>
    </location>
</feature>
<keyword evidence="1" id="KW-0812">Transmembrane</keyword>
<dbReference type="EMBL" id="ARYH01000005">
    <property type="protein sequence ID" value="KCZ82643.1"/>
    <property type="molecule type" value="Genomic_DNA"/>
</dbReference>
<feature type="transmembrane region" description="Helical" evidence="1">
    <location>
        <begin position="39"/>
        <end position="60"/>
    </location>
</feature>
<dbReference type="OrthoDB" id="9796461at2"/>
<organism evidence="3 4">
    <name type="scientific">Hyphomonas adhaerens MHS-3</name>
    <dbReference type="NCBI Taxonomy" id="1280949"/>
    <lineage>
        <taxon>Bacteria</taxon>
        <taxon>Pseudomonadati</taxon>
        <taxon>Pseudomonadota</taxon>
        <taxon>Alphaproteobacteria</taxon>
        <taxon>Hyphomonadales</taxon>
        <taxon>Hyphomonadaceae</taxon>
        <taxon>Hyphomonas</taxon>
    </lineage>
</organism>
<feature type="transmembrane region" description="Helical" evidence="1">
    <location>
        <begin position="132"/>
        <end position="157"/>
    </location>
</feature>